<evidence type="ECO:0000259" key="5">
    <source>
        <dbReference type="PROSITE" id="PS50931"/>
    </source>
</evidence>
<dbReference type="OrthoDB" id="119203at2"/>
<gene>
    <name evidence="6" type="ORF">CCE28_18145</name>
</gene>
<evidence type="ECO:0000313" key="6">
    <source>
        <dbReference type="EMBL" id="PAB57744.1"/>
    </source>
</evidence>
<dbReference type="PANTHER" id="PTHR30126:SF100">
    <property type="entry name" value="LYSR-FAMILY TRANSCRIPTIONAL REGULATOR"/>
    <property type="match status" value="1"/>
</dbReference>
<dbReference type="InterPro" id="IPR005119">
    <property type="entry name" value="LysR_subst-bd"/>
</dbReference>
<dbReference type="GO" id="GO:0000976">
    <property type="term" value="F:transcription cis-regulatory region binding"/>
    <property type="evidence" value="ECO:0007669"/>
    <property type="project" value="TreeGrafter"/>
</dbReference>
<evidence type="ECO:0000256" key="1">
    <source>
        <dbReference type="ARBA" id="ARBA00009437"/>
    </source>
</evidence>
<organism evidence="6 7">
    <name type="scientific">Anaeromicrobium sediminis</name>
    <dbReference type="NCBI Taxonomy" id="1478221"/>
    <lineage>
        <taxon>Bacteria</taxon>
        <taxon>Bacillati</taxon>
        <taxon>Bacillota</taxon>
        <taxon>Clostridia</taxon>
        <taxon>Peptostreptococcales</taxon>
        <taxon>Thermotaleaceae</taxon>
        <taxon>Anaeromicrobium</taxon>
    </lineage>
</organism>
<dbReference type="InterPro" id="IPR036388">
    <property type="entry name" value="WH-like_DNA-bd_sf"/>
</dbReference>
<keyword evidence="3" id="KW-0238">DNA-binding</keyword>
<accession>A0A267MDT8</accession>
<dbReference type="EMBL" id="NIBG01000023">
    <property type="protein sequence ID" value="PAB57744.1"/>
    <property type="molecule type" value="Genomic_DNA"/>
</dbReference>
<comment type="caution">
    <text evidence="6">The sequence shown here is derived from an EMBL/GenBank/DDBJ whole genome shotgun (WGS) entry which is preliminary data.</text>
</comment>
<dbReference type="CDD" id="cd05466">
    <property type="entry name" value="PBP2_LTTR_substrate"/>
    <property type="match status" value="1"/>
</dbReference>
<protein>
    <recommendedName>
        <fullName evidence="5">HTH lysR-type domain-containing protein</fullName>
    </recommendedName>
</protein>
<dbReference type="InterPro" id="IPR000847">
    <property type="entry name" value="LysR_HTH_N"/>
</dbReference>
<dbReference type="PRINTS" id="PR00039">
    <property type="entry name" value="HTHLYSR"/>
</dbReference>
<comment type="similarity">
    <text evidence="1">Belongs to the LysR transcriptional regulatory family.</text>
</comment>
<keyword evidence="2" id="KW-0805">Transcription regulation</keyword>
<feature type="domain" description="HTH lysR-type" evidence="5">
    <location>
        <begin position="6"/>
        <end position="63"/>
    </location>
</feature>
<dbReference type="FunFam" id="1.10.10.10:FF:000001">
    <property type="entry name" value="LysR family transcriptional regulator"/>
    <property type="match status" value="1"/>
</dbReference>
<dbReference type="SUPFAM" id="SSF53850">
    <property type="entry name" value="Periplasmic binding protein-like II"/>
    <property type="match status" value="1"/>
</dbReference>
<keyword evidence="4" id="KW-0804">Transcription</keyword>
<evidence type="ECO:0000256" key="2">
    <source>
        <dbReference type="ARBA" id="ARBA00023015"/>
    </source>
</evidence>
<dbReference type="Proteomes" id="UP000216024">
    <property type="component" value="Unassembled WGS sequence"/>
</dbReference>
<dbReference type="Gene3D" id="3.40.190.290">
    <property type="match status" value="1"/>
</dbReference>
<dbReference type="PANTHER" id="PTHR30126">
    <property type="entry name" value="HTH-TYPE TRANSCRIPTIONAL REGULATOR"/>
    <property type="match status" value="1"/>
</dbReference>
<sequence>MGVLFMETKLLRTFLVVAQNKSFSKGAEILNYAQSSISDQIRKLENQLDTKLFERLGHDVYLTKDGETLLFYAKKILNLCEEAQNTISSSSSIIKGKLTIAMTESLCVFKYPKLFRDYRSLYPHVDLKIKIGHCYEFPNWIRKNMIDVAFSLNKPSNHPDIIEKALCDEPLTLIVNKNHPFTKEKYLVPSDLINENFILTQRGSHYRTLFEQYLGIHGVMAKSTLEFESIAAIKQLVKSGFGLSFLPRVTVKEELANKELFEVLMEDKTFSIPNNITYHKDKWISPPINALFNLVDKSTQ</sequence>
<dbReference type="PROSITE" id="PS50931">
    <property type="entry name" value="HTH_LYSR"/>
    <property type="match status" value="1"/>
</dbReference>
<dbReference type="AlphaFoldDB" id="A0A267MDT8"/>
<dbReference type="InterPro" id="IPR036390">
    <property type="entry name" value="WH_DNA-bd_sf"/>
</dbReference>
<reference evidence="6 7" key="1">
    <citation type="submission" date="2017-06" db="EMBL/GenBank/DDBJ databases">
        <title>Draft genome sequence of anaerobic fermentative bacterium Anaeromicrobium sediminis DY2726D isolated from West Pacific Ocean sediments.</title>
        <authorList>
            <person name="Zeng X."/>
        </authorList>
    </citation>
    <scope>NUCLEOTIDE SEQUENCE [LARGE SCALE GENOMIC DNA]</scope>
    <source>
        <strain evidence="6 7">DY2726D</strain>
    </source>
</reference>
<dbReference type="GO" id="GO:0003700">
    <property type="term" value="F:DNA-binding transcription factor activity"/>
    <property type="evidence" value="ECO:0007669"/>
    <property type="project" value="InterPro"/>
</dbReference>
<dbReference type="Pfam" id="PF03466">
    <property type="entry name" value="LysR_substrate"/>
    <property type="match status" value="1"/>
</dbReference>
<keyword evidence="7" id="KW-1185">Reference proteome</keyword>
<evidence type="ECO:0000313" key="7">
    <source>
        <dbReference type="Proteomes" id="UP000216024"/>
    </source>
</evidence>
<dbReference type="SUPFAM" id="SSF46785">
    <property type="entry name" value="Winged helix' DNA-binding domain"/>
    <property type="match status" value="1"/>
</dbReference>
<proteinExistence type="inferred from homology"/>
<evidence type="ECO:0000256" key="3">
    <source>
        <dbReference type="ARBA" id="ARBA00023125"/>
    </source>
</evidence>
<evidence type="ECO:0000256" key="4">
    <source>
        <dbReference type="ARBA" id="ARBA00023163"/>
    </source>
</evidence>
<dbReference type="Pfam" id="PF00126">
    <property type="entry name" value="HTH_1"/>
    <property type="match status" value="1"/>
</dbReference>
<name>A0A267MDT8_9FIRM</name>
<dbReference type="Gene3D" id="1.10.10.10">
    <property type="entry name" value="Winged helix-like DNA-binding domain superfamily/Winged helix DNA-binding domain"/>
    <property type="match status" value="1"/>
</dbReference>